<feature type="transmembrane region" description="Helical" evidence="1">
    <location>
        <begin position="18"/>
        <end position="35"/>
    </location>
</feature>
<keyword evidence="1" id="KW-0812">Transmembrane</keyword>
<reference evidence="3" key="1">
    <citation type="journal article" date="2019" name="Int. J. Syst. Evol. Microbiol.">
        <title>The Global Catalogue of Microorganisms (GCM) 10K type strain sequencing project: providing services to taxonomists for standard genome sequencing and annotation.</title>
        <authorList>
            <consortium name="The Broad Institute Genomics Platform"/>
            <consortium name="The Broad Institute Genome Sequencing Center for Infectious Disease"/>
            <person name="Wu L."/>
            <person name="Ma J."/>
        </authorList>
    </citation>
    <scope>NUCLEOTIDE SEQUENCE [LARGE SCALE GENOMIC DNA]</scope>
    <source>
        <strain evidence="3">CCUG 55590</strain>
    </source>
</reference>
<evidence type="ECO:0000256" key="1">
    <source>
        <dbReference type="SAM" id="Phobius"/>
    </source>
</evidence>
<keyword evidence="3" id="KW-1185">Reference proteome</keyword>
<comment type="caution">
    <text evidence="2">The sequence shown here is derived from an EMBL/GenBank/DDBJ whole genome shotgun (WGS) entry which is preliminary data.</text>
</comment>
<evidence type="ECO:0000313" key="3">
    <source>
        <dbReference type="Proteomes" id="UP001596439"/>
    </source>
</evidence>
<evidence type="ECO:0008006" key="4">
    <source>
        <dbReference type="Google" id="ProtNLM"/>
    </source>
</evidence>
<sequence length="156" mass="18478">MNRPIELTVAHAKQFDRFFDWPVLLIFLISFIVMLRTQATWVIPVMSVVAMGVAYKGYMEYRVIRHFAEHQAVVRVLRYRLIDCWIGAVSLFALFIPMYVNEDAFILIGGIVALWGLTKSYREKKWEERIHAHQSKLPTYEEVLEGRDDVWNYHQK</sequence>
<accession>A0ABW2PP78</accession>
<name>A0ABW2PP78_9BACL</name>
<keyword evidence="1" id="KW-0472">Membrane</keyword>
<protein>
    <recommendedName>
        <fullName evidence="4">MFS transporter</fullName>
    </recommendedName>
</protein>
<feature type="transmembrane region" description="Helical" evidence="1">
    <location>
        <begin position="104"/>
        <end position="121"/>
    </location>
</feature>
<keyword evidence="1" id="KW-1133">Transmembrane helix</keyword>
<proteinExistence type="predicted"/>
<dbReference type="RefSeq" id="WP_214790967.1">
    <property type="nucleotide sequence ID" value="NZ_JANIEL010000101.1"/>
</dbReference>
<dbReference type="Proteomes" id="UP001596439">
    <property type="component" value="Unassembled WGS sequence"/>
</dbReference>
<gene>
    <name evidence="2" type="ORF">ACFQO8_13765</name>
</gene>
<dbReference type="EMBL" id="JBHTCE010000004">
    <property type="protein sequence ID" value="MFC7391202.1"/>
    <property type="molecule type" value="Genomic_DNA"/>
</dbReference>
<organism evidence="2 3">
    <name type="scientific">Exiguobacterium aestuarii</name>
    <dbReference type="NCBI Taxonomy" id="273527"/>
    <lineage>
        <taxon>Bacteria</taxon>
        <taxon>Bacillati</taxon>
        <taxon>Bacillota</taxon>
        <taxon>Bacilli</taxon>
        <taxon>Bacillales</taxon>
        <taxon>Bacillales Family XII. Incertae Sedis</taxon>
        <taxon>Exiguobacterium</taxon>
    </lineage>
</organism>
<evidence type="ECO:0000313" key="2">
    <source>
        <dbReference type="EMBL" id="MFC7391202.1"/>
    </source>
</evidence>